<comment type="caution">
    <text evidence="3">The sequence shown here is derived from an EMBL/GenBank/DDBJ whole genome shotgun (WGS) entry which is preliminary data.</text>
</comment>
<feature type="compositionally biased region" description="Basic and acidic residues" evidence="1">
    <location>
        <begin position="1"/>
        <end position="29"/>
    </location>
</feature>
<keyword evidence="2" id="KW-1133">Transmembrane helix</keyword>
<feature type="transmembrane region" description="Helical" evidence="2">
    <location>
        <begin position="125"/>
        <end position="146"/>
    </location>
</feature>
<evidence type="ECO:0000313" key="3">
    <source>
        <dbReference type="EMBL" id="MFB9643434.1"/>
    </source>
</evidence>
<keyword evidence="4" id="KW-1185">Reference proteome</keyword>
<dbReference type="RefSeq" id="WP_157425202.1">
    <property type="nucleotide sequence ID" value="NZ_BAAANI010000004.1"/>
</dbReference>
<evidence type="ECO:0000256" key="1">
    <source>
        <dbReference type="SAM" id="MobiDB-lite"/>
    </source>
</evidence>
<sequence>MPEPTPDERRDDAERLAETTRLDATARLDDDTETPAFDRVLADETPLTPAPSPAPGFPAAATATAPIGEAAATSTPLPRPTIRWGALVWALLFGTIAGFTLWTLVDLQHRDEVLFWIAAVPMQLVPLYLLAAAGVVVALFGVVGLIRRGERQRRAARG</sequence>
<dbReference type="Proteomes" id="UP001589667">
    <property type="component" value="Unassembled WGS sequence"/>
</dbReference>
<feature type="region of interest" description="Disordered" evidence="1">
    <location>
        <begin position="1"/>
        <end position="63"/>
    </location>
</feature>
<keyword evidence="2" id="KW-0812">Transmembrane</keyword>
<evidence type="ECO:0008006" key="5">
    <source>
        <dbReference type="Google" id="ProtNLM"/>
    </source>
</evidence>
<evidence type="ECO:0000256" key="2">
    <source>
        <dbReference type="SAM" id="Phobius"/>
    </source>
</evidence>
<protein>
    <recommendedName>
        <fullName evidence="5">DUF1049 domain-containing protein</fullName>
    </recommendedName>
</protein>
<organism evidence="3 4">
    <name type="scientific">Agromyces lapidis</name>
    <dbReference type="NCBI Taxonomy" id="279574"/>
    <lineage>
        <taxon>Bacteria</taxon>
        <taxon>Bacillati</taxon>
        <taxon>Actinomycetota</taxon>
        <taxon>Actinomycetes</taxon>
        <taxon>Micrococcales</taxon>
        <taxon>Microbacteriaceae</taxon>
        <taxon>Agromyces</taxon>
    </lineage>
</organism>
<accession>A0ABV5SWH7</accession>
<name>A0ABV5SWH7_9MICO</name>
<keyword evidence="2" id="KW-0472">Membrane</keyword>
<dbReference type="EMBL" id="JBHMBL010000003">
    <property type="protein sequence ID" value="MFB9643434.1"/>
    <property type="molecule type" value="Genomic_DNA"/>
</dbReference>
<evidence type="ECO:0000313" key="4">
    <source>
        <dbReference type="Proteomes" id="UP001589667"/>
    </source>
</evidence>
<reference evidence="3 4" key="1">
    <citation type="submission" date="2024-09" db="EMBL/GenBank/DDBJ databases">
        <authorList>
            <person name="Sun Q."/>
            <person name="Mori K."/>
        </authorList>
    </citation>
    <scope>NUCLEOTIDE SEQUENCE [LARGE SCALE GENOMIC DNA]</scope>
    <source>
        <strain evidence="3 4">JCM 14321</strain>
    </source>
</reference>
<gene>
    <name evidence="3" type="ORF">ACFFQV_14140</name>
</gene>
<proteinExistence type="predicted"/>
<feature type="transmembrane region" description="Helical" evidence="2">
    <location>
        <begin position="84"/>
        <end position="105"/>
    </location>
</feature>